<protein>
    <submittedName>
        <fullName evidence="2">N-acetylmuramoyl-L-alanine amidase</fullName>
        <ecNumber evidence="2">3.5.1.28</ecNumber>
    </submittedName>
</protein>
<name>A0ABW1TL40_9LACO</name>
<feature type="domain" description="N-acetylmuramoyl-L-alanine amidase" evidence="1">
    <location>
        <begin position="53"/>
        <end position="187"/>
    </location>
</feature>
<organism evidence="2 3">
    <name type="scientific">Levilactobacillus tangyuanensis</name>
    <dbReference type="NCBI Taxonomy" id="2486021"/>
    <lineage>
        <taxon>Bacteria</taxon>
        <taxon>Bacillati</taxon>
        <taxon>Bacillota</taxon>
        <taxon>Bacilli</taxon>
        <taxon>Lactobacillales</taxon>
        <taxon>Lactobacillaceae</taxon>
        <taxon>Levilactobacillus</taxon>
    </lineage>
</organism>
<evidence type="ECO:0000259" key="1">
    <source>
        <dbReference type="SMART" id="SM00644"/>
    </source>
</evidence>
<comment type="caution">
    <text evidence="2">The sequence shown here is derived from an EMBL/GenBank/DDBJ whole genome shotgun (WGS) entry which is preliminary data.</text>
</comment>
<dbReference type="EMBL" id="JBHSSJ010000003">
    <property type="protein sequence ID" value="MFC6274548.1"/>
    <property type="molecule type" value="Genomic_DNA"/>
</dbReference>
<dbReference type="InterPro" id="IPR036505">
    <property type="entry name" value="Amidase/PGRP_sf"/>
</dbReference>
<keyword evidence="2" id="KW-0378">Hydrolase</keyword>
<gene>
    <name evidence="2" type="ORF">ACFQET_03360</name>
</gene>
<dbReference type="SMART" id="SM00644">
    <property type="entry name" value="Ami_2"/>
    <property type="match status" value="1"/>
</dbReference>
<evidence type="ECO:0000313" key="3">
    <source>
        <dbReference type="Proteomes" id="UP001596191"/>
    </source>
</evidence>
<keyword evidence="3" id="KW-1185">Reference proteome</keyword>
<dbReference type="Proteomes" id="UP001596191">
    <property type="component" value="Unassembled WGS sequence"/>
</dbReference>
<dbReference type="InterPro" id="IPR002502">
    <property type="entry name" value="Amidase_domain"/>
</dbReference>
<dbReference type="Pfam" id="PF01510">
    <property type="entry name" value="Amidase_2"/>
    <property type="match status" value="1"/>
</dbReference>
<evidence type="ECO:0000313" key="2">
    <source>
        <dbReference type="EMBL" id="MFC6274548.1"/>
    </source>
</evidence>
<dbReference type="CDD" id="cd06583">
    <property type="entry name" value="PGRP"/>
    <property type="match status" value="1"/>
</dbReference>
<accession>A0ABW1TL40</accession>
<dbReference type="Gene3D" id="3.40.80.10">
    <property type="entry name" value="Peptidoglycan recognition protein-like"/>
    <property type="match status" value="1"/>
</dbReference>
<dbReference type="EC" id="3.5.1.28" evidence="2"/>
<dbReference type="SUPFAM" id="SSF55846">
    <property type="entry name" value="N-acetylmuramoyl-L-alanine amidase-like"/>
    <property type="match status" value="1"/>
</dbReference>
<reference evidence="3" key="1">
    <citation type="journal article" date="2019" name="Int. J. Syst. Evol. Microbiol.">
        <title>The Global Catalogue of Microorganisms (GCM) 10K type strain sequencing project: providing services to taxonomists for standard genome sequencing and annotation.</title>
        <authorList>
            <consortium name="The Broad Institute Genomics Platform"/>
            <consortium name="The Broad Institute Genome Sequencing Center for Infectious Disease"/>
            <person name="Wu L."/>
            <person name="Ma J."/>
        </authorList>
    </citation>
    <scope>NUCLEOTIDE SEQUENCE [LARGE SCALE GENOMIC DNA]</scope>
    <source>
        <strain evidence="3">CCM 8907</strain>
    </source>
</reference>
<sequence>MKAWHHWVLGGLAMTAGIIGLAWGTTTASANSINTYISNQGYSTPKITKAIWSGFPKYNYRNNKPEGVVVHETANPHSTLTNEVSYMKNNYQNAFVHTFVDAGSIVNIANTKYLSWGAGPIANNRYVQFEQVEVHSKAAFASELNNAAYYTAYILKQYGLTPKRYTTVLSHHDVSNNLGGTNHSDPDAYWSNSAKTYFGTTYNMTDFVALVKTQYAKLGGAPTTDTTTDENQHTTAPVAPKPKTVAYNKATNNETATLSNNYTKWSVYNHVKGTKGATKIGWGRLSADYRGAKVYVDNRAVKQGGWSGTWYRIRFSKNAKTKYWVYSGVLNFPKVTYTNDSGTATLVTTHAPLYNHVLNSNYLSKTVAYADSFPAGTKVTINKKGYKANDGSTWFRIALSGKSYWIKNTNLAGQA</sequence>
<dbReference type="RefSeq" id="WP_125642618.1">
    <property type="nucleotide sequence ID" value="NZ_JBHSSJ010000003.1"/>
</dbReference>
<proteinExistence type="predicted"/>
<dbReference type="GO" id="GO:0008745">
    <property type="term" value="F:N-acetylmuramoyl-L-alanine amidase activity"/>
    <property type="evidence" value="ECO:0007669"/>
    <property type="project" value="UniProtKB-EC"/>
</dbReference>